<feature type="domain" description="Rhodanese" evidence="1">
    <location>
        <begin position="23"/>
        <end position="112"/>
    </location>
</feature>
<dbReference type="InterPro" id="IPR001763">
    <property type="entry name" value="Rhodanese-like_dom"/>
</dbReference>
<reference evidence="2 3" key="1">
    <citation type="submission" date="2020-05" db="EMBL/GenBank/DDBJ databases">
        <title>Whole genome shotgun sequence of Streptomyces microflavus NBRC 13062.</title>
        <authorList>
            <person name="Komaki H."/>
            <person name="Tamura T."/>
        </authorList>
    </citation>
    <scope>NUCLEOTIDE SEQUENCE [LARGE SCALE GENOMIC DNA]</scope>
    <source>
        <strain evidence="2 3">NBRC 13062</strain>
    </source>
</reference>
<dbReference type="PANTHER" id="PTHR43031:SF1">
    <property type="entry name" value="PYRIDINE NUCLEOTIDE-DISULPHIDE OXIDOREDUCTASE"/>
    <property type="match status" value="1"/>
</dbReference>
<gene>
    <name evidence="2" type="ORF">Smic_83530</name>
</gene>
<dbReference type="AlphaFoldDB" id="A0A7J0D6R9"/>
<sequence>MFLFHRSRPRVSVHQARSRTSGDMPDAILLDVRERPEWNAGHAPGAVHVPLSKLVTGAGLPAEATGRPLVVICRSGHRSQQAAKLLNQHGAQAVDVKGGMNAWAAAGHPVLDERGNQGQIA</sequence>
<dbReference type="Proteomes" id="UP000498740">
    <property type="component" value="Unassembled WGS sequence"/>
</dbReference>
<comment type="caution">
    <text evidence="2">The sequence shown here is derived from an EMBL/GenBank/DDBJ whole genome shotgun (WGS) entry which is preliminary data.</text>
</comment>
<dbReference type="RefSeq" id="WP_190167800.1">
    <property type="nucleotide sequence ID" value="NZ_BMUG01000016.1"/>
</dbReference>
<evidence type="ECO:0000313" key="3">
    <source>
        <dbReference type="Proteomes" id="UP000498740"/>
    </source>
</evidence>
<dbReference type="InterPro" id="IPR036873">
    <property type="entry name" value="Rhodanese-like_dom_sf"/>
</dbReference>
<dbReference type="PANTHER" id="PTHR43031">
    <property type="entry name" value="FAD-DEPENDENT OXIDOREDUCTASE"/>
    <property type="match status" value="1"/>
</dbReference>
<dbReference type="SMART" id="SM00450">
    <property type="entry name" value="RHOD"/>
    <property type="match status" value="1"/>
</dbReference>
<dbReference type="InterPro" id="IPR050229">
    <property type="entry name" value="GlpE_sulfurtransferase"/>
</dbReference>
<dbReference type="SUPFAM" id="SSF52821">
    <property type="entry name" value="Rhodanese/Cell cycle control phosphatase"/>
    <property type="match status" value="1"/>
</dbReference>
<dbReference type="PROSITE" id="PS50206">
    <property type="entry name" value="RHODANESE_3"/>
    <property type="match status" value="1"/>
</dbReference>
<proteinExistence type="predicted"/>
<accession>A0A7J0D6R9</accession>
<evidence type="ECO:0000259" key="1">
    <source>
        <dbReference type="PROSITE" id="PS50206"/>
    </source>
</evidence>
<dbReference type="EMBL" id="BLWD01000003">
    <property type="protein sequence ID" value="GFN09797.1"/>
    <property type="molecule type" value="Genomic_DNA"/>
</dbReference>
<organism evidence="2 3">
    <name type="scientific">Streptomyces microflavus</name>
    <name type="common">Streptomyces lipmanii</name>
    <dbReference type="NCBI Taxonomy" id="1919"/>
    <lineage>
        <taxon>Bacteria</taxon>
        <taxon>Bacillati</taxon>
        <taxon>Actinomycetota</taxon>
        <taxon>Actinomycetes</taxon>
        <taxon>Kitasatosporales</taxon>
        <taxon>Streptomycetaceae</taxon>
        <taxon>Streptomyces</taxon>
    </lineage>
</organism>
<dbReference type="Pfam" id="PF00581">
    <property type="entry name" value="Rhodanese"/>
    <property type="match status" value="1"/>
</dbReference>
<name>A0A7J0D6R9_STRMI</name>
<dbReference type="CDD" id="cd00158">
    <property type="entry name" value="RHOD"/>
    <property type="match status" value="1"/>
</dbReference>
<dbReference type="Gene3D" id="3.40.250.10">
    <property type="entry name" value="Rhodanese-like domain"/>
    <property type="match status" value="1"/>
</dbReference>
<protein>
    <recommendedName>
        <fullName evidence="1">Rhodanese domain-containing protein</fullName>
    </recommendedName>
</protein>
<evidence type="ECO:0000313" key="2">
    <source>
        <dbReference type="EMBL" id="GFN09797.1"/>
    </source>
</evidence>